<dbReference type="EnsemblMetazoa" id="GAUT001952-RA">
    <property type="protein sequence ID" value="GAUT001952-PA"/>
    <property type="gene ID" value="GAUT001952"/>
</dbReference>
<dbReference type="STRING" id="7395.A0A1A9UEB5"/>
<accession>A0A1A9UEB5</accession>
<organism evidence="1 2">
    <name type="scientific">Glossina austeni</name>
    <name type="common">Savannah tsetse fly</name>
    <dbReference type="NCBI Taxonomy" id="7395"/>
    <lineage>
        <taxon>Eukaryota</taxon>
        <taxon>Metazoa</taxon>
        <taxon>Ecdysozoa</taxon>
        <taxon>Arthropoda</taxon>
        <taxon>Hexapoda</taxon>
        <taxon>Insecta</taxon>
        <taxon>Pterygota</taxon>
        <taxon>Neoptera</taxon>
        <taxon>Endopterygota</taxon>
        <taxon>Diptera</taxon>
        <taxon>Brachycera</taxon>
        <taxon>Muscomorpha</taxon>
        <taxon>Hippoboscoidea</taxon>
        <taxon>Glossinidae</taxon>
        <taxon>Glossina</taxon>
    </lineage>
</organism>
<dbReference type="AlphaFoldDB" id="A0A1A9UEB5"/>
<name>A0A1A9UEB5_GLOAU</name>
<evidence type="ECO:0000313" key="1">
    <source>
        <dbReference type="EnsemblMetazoa" id="GAUT001952-PA"/>
    </source>
</evidence>
<dbReference type="Proteomes" id="UP000078200">
    <property type="component" value="Unassembled WGS sequence"/>
</dbReference>
<reference evidence="1" key="1">
    <citation type="submission" date="2020-05" db="UniProtKB">
        <authorList>
            <consortium name="EnsemblMetazoa"/>
        </authorList>
    </citation>
    <scope>IDENTIFICATION</scope>
    <source>
        <strain evidence="1">TTRI</strain>
    </source>
</reference>
<keyword evidence="2" id="KW-1185">Reference proteome</keyword>
<proteinExistence type="predicted"/>
<dbReference type="VEuPathDB" id="VectorBase:GAUT001952"/>
<evidence type="ECO:0000313" key="2">
    <source>
        <dbReference type="Proteomes" id="UP000078200"/>
    </source>
</evidence>
<sequence length="258" mass="30051">MHQIFENIKPSSSCPMIKSVSSPELSQLRSPAHSILLESNTEIDPQEDINPLCLYQLSQFSEDFPDSQSSNAEALSMQSVDKVSPDYYRKSYSNYNFLTCDKSKIYWQMNQVFNKRLRDIGINDENGLELKLVAYQEWLDSLLQIYDSAITYIEELETKMAERLHYLHHNNYNSLLKVVYYNDNWDFRGLSLETISGVTDPSKETLRIDEEETERKKEAADIEIEQKYKVRAQNCCHNIAQLVFNLILEKCKCAEISE</sequence>
<protein>
    <submittedName>
        <fullName evidence="1">Uncharacterized protein</fullName>
    </submittedName>
</protein>